<comment type="caution">
    <text evidence="2">The sequence shown here is derived from an EMBL/GenBank/DDBJ whole genome shotgun (WGS) entry which is preliminary data.</text>
</comment>
<name>A0AA47NXJ9_MERPO</name>
<dbReference type="Proteomes" id="UP001174136">
    <property type="component" value="Unassembled WGS sequence"/>
</dbReference>
<feature type="region of interest" description="Disordered" evidence="1">
    <location>
        <begin position="18"/>
        <end position="53"/>
    </location>
</feature>
<keyword evidence="3" id="KW-1185">Reference proteome</keyword>
<evidence type="ECO:0000313" key="2">
    <source>
        <dbReference type="EMBL" id="KAK0139657.1"/>
    </source>
</evidence>
<gene>
    <name evidence="2" type="ORF">N1851_023448</name>
</gene>
<reference evidence="2" key="1">
    <citation type="journal article" date="2023" name="Front. Mar. Sci.">
        <title>A new Merluccius polli reference genome to investigate the effects of global change in West African waters.</title>
        <authorList>
            <person name="Mateo J.L."/>
            <person name="Blanco-Fernandez C."/>
            <person name="Garcia-Vazquez E."/>
            <person name="Machado-Schiaffino G."/>
        </authorList>
    </citation>
    <scope>NUCLEOTIDE SEQUENCE</scope>
    <source>
        <strain evidence="2">C29</strain>
        <tissue evidence="2">Fin</tissue>
    </source>
</reference>
<feature type="compositionally biased region" description="Pro residues" evidence="1">
    <location>
        <begin position="38"/>
        <end position="48"/>
    </location>
</feature>
<organism evidence="2 3">
    <name type="scientific">Merluccius polli</name>
    <name type="common">Benguela hake</name>
    <name type="synonym">Merluccius cadenati</name>
    <dbReference type="NCBI Taxonomy" id="89951"/>
    <lineage>
        <taxon>Eukaryota</taxon>
        <taxon>Metazoa</taxon>
        <taxon>Chordata</taxon>
        <taxon>Craniata</taxon>
        <taxon>Vertebrata</taxon>
        <taxon>Euteleostomi</taxon>
        <taxon>Actinopterygii</taxon>
        <taxon>Neopterygii</taxon>
        <taxon>Teleostei</taxon>
        <taxon>Neoteleostei</taxon>
        <taxon>Acanthomorphata</taxon>
        <taxon>Zeiogadaria</taxon>
        <taxon>Gadariae</taxon>
        <taxon>Gadiformes</taxon>
        <taxon>Gadoidei</taxon>
        <taxon>Merlucciidae</taxon>
        <taxon>Merluccius</taxon>
    </lineage>
</organism>
<sequence>MCHRAALARSLRRLGSDPADWTRAAGRGPSKRTDLPDLPDPGPGPGPGPCLALRGGAARRLRCGDPRSFNYNPFGLRFGKRFLPALARPRTLGFLPVFLDPQDLEGTT</sequence>
<dbReference type="AlphaFoldDB" id="A0AA47NXJ9"/>
<accession>A0AA47NXJ9</accession>
<evidence type="ECO:0000256" key="1">
    <source>
        <dbReference type="SAM" id="MobiDB-lite"/>
    </source>
</evidence>
<proteinExistence type="predicted"/>
<protein>
    <submittedName>
        <fullName evidence="2">Uncharacterized protein</fullName>
    </submittedName>
</protein>
<evidence type="ECO:0000313" key="3">
    <source>
        <dbReference type="Proteomes" id="UP001174136"/>
    </source>
</evidence>
<dbReference type="EMBL" id="JAOPHQ010004316">
    <property type="protein sequence ID" value="KAK0139657.1"/>
    <property type="molecule type" value="Genomic_DNA"/>
</dbReference>